<name>A0AAD5W171_9AGAR</name>
<dbReference type="PANTHER" id="PTHR46498:SF1">
    <property type="entry name" value="GTP-BINDING PROTEIN 8"/>
    <property type="match status" value="1"/>
</dbReference>
<dbReference type="GO" id="GO:0005739">
    <property type="term" value="C:mitochondrion"/>
    <property type="evidence" value="ECO:0007669"/>
    <property type="project" value="TreeGrafter"/>
</dbReference>
<accession>A0AAD5W171</accession>
<dbReference type="PANTHER" id="PTHR46498">
    <property type="entry name" value="GTP-BINDING PROTEIN 8"/>
    <property type="match status" value="1"/>
</dbReference>
<evidence type="ECO:0000313" key="6">
    <source>
        <dbReference type="EMBL" id="KAJ3575573.1"/>
    </source>
</evidence>
<organism evidence="6 7">
    <name type="scientific">Leucocoprinus birnbaumii</name>
    <dbReference type="NCBI Taxonomy" id="56174"/>
    <lineage>
        <taxon>Eukaryota</taxon>
        <taxon>Fungi</taxon>
        <taxon>Dikarya</taxon>
        <taxon>Basidiomycota</taxon>
        <taxon>Agaricomycotina</taxon>
        <taxon>Agaricomycetes</taxon>
        <taxon>Agaricomycetidae</taxon>
        <taxon>Agaricales</taxon>
        <taxon>Agaricineae</taxon>
        <taxon>Agaricaceae</taxon>
        <taxon>Leucocoprinus</taxon>
    </lineage>
</organism>
<dbReference type="InterPro" id="IPR006073">
    <property type="entry name" value="GTP-bd"/>
</dbReference>
<dbReference type="InterPro" id="IPR027417">
    <property type="entry name" value="P-loop_NTPase"/>
</dbReference>
<dbReference type="Pfam" id="PF01926">
    <property type="entry name" value="MMR_HSR1"/>
    <property type="match status" value="1"/>
</dbReference>
<dbReference type="EMBL" id="JANIEX010000033">
    <property type="protein sequence ID" value="KAJ3575573.1"/>
    <property type="molecule type" value="Genomic_DNA"/>
</dbReference>
<keyword evidence="3" id="KW-0460">Magnesium</keyword>
<gene>
    <name evidence="6" type="ORF">NP233_g1003</name>
</gene>
<evidence type="ECO:0000256" key="2">
    <source>
        <dbReference type="ARBA" id="ARBA00022741"/>
    </source>
</evidence>
<dbReference type="CDD" id="cd01876">
    <property type="entry name" value="YihA_EngB"/>
    <property type="match status" value="1"/>
</dbReference>
<keyword evidence="7" id="KW-1185">Reference proteome</keyword>
<proteinExistence type="predicted"/>
<feature type="domain" description="EngB-type G" evidence="5">
    <location>
        <begin position="53"/>
        <end position="236"/>
    </location>
</feature>
<dbReference type="Proteomes" id="UP001213000">
    <property type="component" value="Unassembled WGS sequence"/>
</dbReference>
<evidence type="ECO:0000256" key="3">
    <source>
        <dbReference type="ARBA" id="ARBA00022842"/>
    </source>
</evidence>
<dbReference type="PROSITE" id="PS51706">
    <property type="entry name" value="G_ENGB"/>
    <property type="match status" value="1"/>
</dbReference>
<keyword evidence="4" id="KW-0342">GTP-binding</keyword>
<reference evidence="6" key="1">
    <citation type="submission" date="2022-07" db="EMBL/GenBank/DDBJ databases">
        <title>Genome Sequence of Leucocoprinus birnbaumii.</title>
        <authorList>
            <person name="Buettner E."/>
        </authorList>
    </citation>
    <scope>NUCLEOTIDE SEQUENCE</scope>
    <source>
        <strain evidence="6">VT141</strain>
    </source>
</reference>
<dbReference type="GO" id="GO:0046872">
    <property type="term" value="F:metal ion binding"/>
    <property type="evidence" value="ECO:0007669"/>
    <property type="project" value="UniProtKB-KW"/>
</dbReference>
<evidence type="ECO:0000256" key="4">
    <source>
        <dbReference type="ARBA" id="ARBA00023134"/>
    </source>
</evidence>
<dbReference type="Gene3D" id="3.40.50.300">
    <property type="entry name" value="P-loop containing nucleotide triphosphate hydrolases"/>
    <property type="match status" value="1"/>
</dbReference>
<dbReference type="InterPro" id="IPR030393">
    <property type="entry name" value="G_ENGB_dom"/>
</dbReference>
<dbReference type="GO" id="GO:0005525">
    <property type="term" value="F:GTP binding"/>
    <property type="evidence" value="ECO:0007669"/>
    <property type="project" value="UniProtKB-KW"/>
</dbReference>
<dbReference type="AlphaFoldDB" id="A0AAD5W171"/>
<evidence type="ECO:0000313" key="7">
    <source>
        <dbReference type="Proteomes" id="UP001213000"/>
    </source>
</evidence>
<dbReference type="SUPFAM" id="SSF52540">
    <property type="entry name" value="P-loop containing nucleoside triphosphate hydrolases"/>
    <property type="match status" value="1"/>
</dbReference>
<sequence length="284" mass="31589">MLSHLFRSQARRSLITGACEYSTKAQKVFADSKSAEFVAGAASSANFPKFGHSLPEVIVAGRANVGKSSLFNAVLGRNSLLHTSKKAGHTRQLNFYRVGAEPGKLILVDAPGYGARGRPEWGDMFDNYLQTRQELRRVYILFNAKHGLNSYDKGMLEHLSNLMLTPRGTQPWTLQSVITKADTIPVDDISTAINKIRKEIFDVAPLCLRPIVTSTEMTPPFGIDQLRENIIDACGLNKTLLWYVIRKIYESYVLKPRQTLHTLTPSLFNLEATTIASHPGLVPF</sequence>
<comment type="caution">
    <text evidence="6">The sequence shown here is derived from an EMBL/GenBank/DDBJ whole genome shotgun (WGS) entry which is preliminary data.</text>
</comment>
<protein>
    <recommendedName>
        <fullName evidence="5">EngB-type G domain-containing protein</fullName>
    </recommendedName>
</protein>
<evidence type="ECO:0000259" key="5">
    <source>
        <dbReference type="PROSITE" id="PS51706"/>
    </source>
</evidence>
<keyword evidence="1" id="KW-0479">Metal-binding</keyword>
<keyword evidence="2" id="KW-0547">Nucleotide-binding</keyword>
<evidence type="ECO:0000256" key="1">
    <source>
        <dbReference type="ARBA" id="ARBA00022723"/>
    </source>
</evidence>
<dbReference type="InterPro" id="IPR052279">
    <property type="entry name" value="EngB_GTPase"/>
</dbReference>